<feature type="transmembrane region" description="Helical" evidence="9">
    <location>
        <begin position="57"/>
        <end position="80"/>
    </location>
</feature>
<evidence type="ECO:0000313" key="12">
    <source>
        <dbReference type="Proteomes" id="UP000051681"/>
    </source>
</evidence>
<dbReference type="PANTHER" id="PTHR30576">
    <property type="entry name" value="COLANIC BIOSYNTHESIS UDP-GLUCOSE LIPID CARRIER TRANSFERASE"/>
    <property type="match status" value="1"/>
</dbReference>
<reference evidence="11 12" key="1">
    <citation type="submission" date="2015-09" db="EMBL/GenBank/DDBJ databases">
        <authorList>
            <consortium name="Swine Surveillance"/>
        </authorList>
    </citation>
    <scope>NUCLEOTIDE SEQUENCE [LARGE SCALE GENOMIC DNA]</scope>
    <source>
        <strain evidence="11 12">CECT 8383</strain>
    </source>
</reference>
<dbReference type="PANTHER" id="PTHR30576:SF4">
    <property type="entry name" value="UNDECAPRENYL-PHOSPHATE GALACTOSE PHOSPHOTRANSFERASE"/>
    <property type="match status" value="1"/>
</dbReference>
<evidence type="ECO:0000256" key="8">
    <source>
        <dbReference type="ARBA" id="ARBA00023169"/>
    </source>
</evidence>
<keyword evidence="12" id="KW-1185">Reference proteome</keyword>
<protein>
    <submittedName>
        <fullName evidence="11">Putative sugar transferase EpsL</fullName>
        <ecNumber evidence="11">2.-.-.-</ecNumber>
    </submittedName>
</protein>
<evidence type="ECO:0000256" key="7">
    <source>
        <dbReference type="ARBA" id="ARBA00023136"/>
    </source>
</evidence>
<evidence type="ECO:0000256" key="2">
    <source>
        <dbReference type="ARBA" id="ARBA00006464"/>
    </source>
</evidence>
<dbReference type="EC" id="2.-.-.-" evidence="11"/>
<comment type="subcellular location">
    <subcellularLocation>
        <location evidence="1">Cell membrane</location>
    </subcellularLocation>
</comment>
<evidence type="ECO:0000256" key="3">
    <source>
        <dbReference type="ARBA" id="ARBA00022475"/>
    </source>
</evidence>
<feature type="domain" description="Bacterial sugar transferase" evidence="10">
    <location>
        <begin position="52"/>
        <end position="239"/>
    </location>
</feature>
<evidence type="ECO:0000313" key="11">
    <source>
        <dbReference type="EMBL" id="CUH85109.1"/>
    </source>
</evidence>
<dbReference type="InterPro" id="IPR003362">
    <property type="entry name" value="Bact_transf"/>
</dbReference>
<proteinExistence type="inferred from homology"/>
<keyword evidence="6 9" id="KW-1133">Transmembrane helix</keyword>
<accession>A0A0P1GRM5</accession>
<dbReference type="EMBL" id="CYSF01000012">
    <property type="protein sequence ID" value="CUH85109.1"/>
    <property type="molecule type" value="Genomic_DNA"/>
</dbReference>
<dbReference type="Pfam" id="PF02397">
    <property type="entry name" value="Bac_transf"/>
    <property type="match status" value="1"/>
</dbReference>
<keyword evidence="3" id="KW-1003">Cell membrane</keyword>
<keyword evidence="7 9" id="KW-0472">Membrane</keyword>
<dbReference type="GO" id="GO:0016780">
    <property type="term" value="F:phosphotransferase activity, for other substituted phosphate groups"/>
    <property type="evidence" value="ECO:0007669"/>
    <property type="project" value="TreeGrafter"/>
</dbReference>
<evidence type="ECO:0000256" key="5">
    <source>
        <dbReference type="ARBA" id="ARBA00022692"/>
    </source>
</evidence>
<evidence type="ECO:0000256" key="4">
    <source>
        <dbReference type="ARBA" id="ARBA00022679"/>
    </source>
</evidence>
<dbReference type="STRING" id="340021.TM5383_02336"/>
<dbReference type="GO" id="GO:0005886">
    <property type="term" value="C:plasma membrane"/>
    <property type="evidence" value="ECO:0007669"/>
    <property type="project" value="UniProtKB-SubCell"/>
</dbReference>
<dbReference type="AlphaFoldDB" id="A0A0P1GRM5"/>
<gene>
    <name evidence="11" type="primary">epsL_2</name>
    <name evidence="11" type="ORF">TM5383_02336</name>
</gene>
<comment type="similarity">
    <text evidence="2">Belongs to the bacterial sugar transferase family.</text>
</comment>
<evidence type="ECO:0000256" key="6">
    <source>
        <dbReference type="ARBA" id="ARBA00022989"/>
    </source>
</evidence>
<dbReference type="GO" id="GO:0000271">
    <property type="term" value="P:polysaccharide biosynthetic process"/>
    <property type="evidence" value="ECO:0007669"/>
    <property type="project" value="UniProtKB-KW"/>
</dbReference>
<sequence>MSFIDIKEKQIDLAPRRVSGRQLVGSDAEQSGGAVPKKSAQPQHGMYARFGKRALDVFLILLAAPAVLLVCIPMALMIMMDGGSPFYKQARVGRNGKLYQMWKFRTMVQDADVQLKRYLEENAEAAAEWQHYQKLRKDPRITPVGRILRKTSLDELPQLLNVLVGDMSLVGPRPMMDGQQDLYPGRDYYDLRPGITGPWQVSVRNESSFADRAGFDSGYAREQSLATDLKLLFATVAVVAGGSGH</sequence>
<keyword evidence="8" id="KW-0270">Exopolysaccharide synthesis</keyword>
<evidence type="ECO:0000256" key="1">
    <source>
        <dbReference type="ARBA" id="ARBA00004236"/>
    </source>
</evidence>
<evidence type="ECO:0000256" key="9">
    <source>
        <dbReference type="SAM" id="Phobius"/>
    </source>
</evidence>
<dbReference type="Proteomes" id="UP000051681">
    <property type="component" value="Unassembled WGS sequence"/>
</dbReference>
<keyword evidence="5 9" id="KW-0812">Transmembrane</keyword>
<evidence type="ECO:0000259" key="10">
    <source>
        <dbReference type="Pfam" id="PF02397"/>
    </source>
</evidence>
<name>A0A0P1GRM5_9RHOB</name>
<organism evidence="11 12">
    <name type="scientific">Thalassovita mediterranea</name>
    <dbReference type="NCBI Taxonomy" id="340021"/>
    <lineage>
        <taxon>Bacteria</taxon>
        <taxon>Pseudomonadati</taxon>
        <taxon>Pseudomonadota</taxon>
        <taxon>Alphaproteobacteria</taxon>
        <taxon>Rhodobacterales</taxon>
        <taxon>Roseobacteraceae</taxon>
        <taxon>Thalassovita</taxon>
    </lineage>
</organism>
<keyword evidence="4 11" id="KW-0808">Transferase</keyword>